<evidence type="ECO:0000256" key="4">
    <source>
        <dbReference type="ARBA" id="ARBA00022989"/>
    </source>
</evidence>
<gene>
    <name evidence="10" type="primary">GRAMD1A</name>
    <name evidence="10" type="ORF">HDU87_005451</name>
</gene>
<dbReference type="GO" id="GO:0032934">
    <property type="term" value="F:sterol binding"/>
    <property type="evidence" value="ECO:0007669"/>
    <property type="project" value="TreeGrafter"/>
</dbReference>
<evidence type="ECO:0000259" key="9">
    <source>
        <dbReference type="PROSITE" id="PS51778"/>
    </source>
</evidence>
<feature type="region of interest" description="Disordered" evidence="7">
    <location>
        <begin position="964"/>
        <end position="1051"/>
    </location>
</feature>
<feature type="region of interest" description="Disordered" evidence="7">
    <location>
        <begin position="1"/>
        <end position="49"/>
    </location>
</feature>
<evidence type="ECO:0000256" key="6">
    <source>
        <dbReference type="SAM" id="Coils"/>
    </source>
</evidence>
<organism evidence="10 11">
    <name type="scientific">Geranomyces variabilis</name>
    <dbReference type="NCBI Taxonomy" id="109894"/>
    <lineage>
        <taxon>Eukaryota</taxon>
        <taxon>Fungi</taxon>
        <taxon>Fungi incertae sedis</taxon>
        <taxon>Chytridiomycota</taxon>
        <taxon>Chytridiomycota incertae sedis</taxon>
        <taxon>Chytridiomycetes</taxon>
        <taxon>Spizellomycetales</taxon>
        <taxon>Powellomycetaceae</taxon>
        <taxon>Geranomyces</taxon>
    </lineage>
</organism>
<reference evidence="10" key="1">
    <citation type="submission" date="2020-05" db="EMBL/GenBank/DDBJ databases">
        <title>Phylogenomic resolution of chytrid fungi.</title>
        <authorList>
            <person name="Stajich J.E."/>
            <person name="Amses K."/>
            <person name="Simmons R."/>
            <person name="Seto K."/>
            <person name="Myers J."/>
            <person name="Bonds A."/>
            <person name="Quandt C.A."/>
            <person name="Barry K."/>
            <person name="Liu P."/>
            <person name="Grigoriev I."/>
            <person name="Longcore J.E."/>
            <person name="James T.Y."/>
        </authorList>
    </citation>
    <scope>NUCLEOTIDE SEQUENCE</scope>
    <source>
        <strain evidence="10">JEL0379</strain>
    </source>
</reference>
<dbReference type="GO" id="GO:0032366">
    <property type="term" value="P:intracellular sterol transport"/>
    <property type="evidence" value="ECO:0007669"/>
    <property type="project" value="TreeGrafter"/>
</dbReference>
<sequence length="1051" mass="111571">MGQDTAPVASSLVGAVTERNAERDGLHGGGSGAKVDKHHSVQKTKSDGSLKDGFLATAQAVHAVGHKAKEAIKEACVMSLRPQSISFHPSGVDAATTGSDHSSLATATNSGSLPRQTKNVAPLQISAAQVHSEASPFLDNTLHVASDPSKNTWPRSSPSESPAGSSTFPRSDRRPSATVTEPHRTAVSPARRAAGGSVSTRDIKKFIKAFPEVSAHDEEHLEAIYSCALDREGLWHGKMFLTSQHLCFSGTHFTKSAKIIISYPEITGVEKKNSGGMFPNALRMTVDPDRKVPLTNMITGLAPSLAEKSAAFADEVHDVDVPHDVSDGSTSHSPAGGSTVHSTSAPYIVYNDEDTESESEAPVNLEDSNGAVAETAPHEDKVAEMQEEVRAKLLEPVDCDKLAAPLGRLRGSNSEPDISNLMAAGQSSNSTAPLIISGSYTRPNRASTTIASGIGFIKKMLPGERVRSDSNPAAIELAIGQLLSGEKYAPASAQSPRSQQASPCMSGSRGKLLRRISQKRGAAGTEENTSSLTIARVLEDHSEDAGGTTSDSAIPTAAAVSAPARPAAPVSCECSSHLEYGAVDTVLDLDVEDLFSKLFMSGAELVSEAHKRRDTHDVVFEAWALDPQTNQPVSRDVSYTVSYKPPMLSKQTTGGYEKQIVLKCVPRSAYVVECTIKTPKAPYGEFFSPVTRYCITHAGPGKARLRVTLKVDFTKRLMWKSQIESATAEGMKSFCAELVTLLKSTTTTANNAQSDSKAEGLAGRVETASADPSPTALTTHKTGAGVTLDTRSESGLFSPIFGFFTPGPASAHSDSTATAADTAARRRREKRTAIAALSTLALLLTLGLAITALNMYWMVAVGHRLDHTISGLERVRDLVTSNRISAAKPAIAPPVAPKAAPFPDEQQRYQARARNLERAHEKLNRMHALLNAAHRRAANLAYSITDANARIQDAVRGLNGVLGETEFSHTPRDPARGQQQQQQQQQSASPREPEQQHQHRAATSSASSDMADKPGSPTSDNALASLADSSPSTDDPALPVAAADIPRAEEH</sequence>
<keyword evidence="11" id="KW-1185">Reference proteome</keyword>
<evidence type="ECO:0000313" key="11">
    <source>
        <dbReference type="Proteomes" id="UP001212152"/>
    </source>
</evidence>
<dbReference type="Gene3D" id="2.30.29.30">
    <property type="entry name" value="Pleckstrin-homology domain (PH domain)/Phosphotyrosine-binding domain (PTB)"/>
    <property type="match status" value="1"/>
</dbReference>
<feature type="region of interest" description="Disordered" evidence="7">
    <location>
        <begin position="749"/>
        <end position="781"/>
    </location>
</feature>
<feature type="region of interest" description="Disordered" evidence="7">
    <location>
        <begin position="320"/>
        <end position="344"/>
    </location>
</feature>
<name>A0AAD5XL72_9FUNG</name>
<dbReference type="PANTHER" id="PTHR23319:SF4">
    <property type="entry name" value="GRAM DOMAIN CONTAINING 1B, ISOFORM E"/>
    <property type="match status" value="1"/>
</dbReference>
<dbReference type="AlphaFoldDB" id="A0AAD5XL72"/>
<feature type="compositionally biased region" description="Low complexity" evidence="7">
    <location>
        <begin position="489"/>
        <end position="503"/>
    </location>
</feature>
<dbReference type="GO" id="GO:0005789">
    <property type="term" value="C:endoplasmic reticulum membrane"/>
    <property type="evidence" value="ECO:0007669"/>
    <property type="project" value="TreeGrafter"/>
</dbReference>
<feature type="region of interest" description="Disordered" evidence="7">
    <location>
        <begin position="488"/>
        <end position="510"/>
    </location>
</feature>
<dbReference type="EMBL" id="JADGJQ010000043">
    <property type="protein sequence ID" value="KAJ3176236.1"/>
    <property type="molecule type" value="Genomic_DNA"/>
</dbReference>
<dbReference type="Pfam" id="PF16016">
    <property type="entry name" value="VASt"/>
    <property type="match status" value="1"/>
</dbReference>
<comment type="subcellular location">
    <subcellularLocation>
        <location evidence="1">Membrane</location>
        <topology evidence="1">Single-pass membrane protein</topology>
    </subcellularLocation>
</comment>
<keyword evidence="3 8" id="KW-0812">Transmembrane</keyword>
<feature type="coiled-coil region" evidence="6">
    <location>
        <begin position="906"/>
        <end position="933"/>
    </location>
</feature>
<evidence type="ECO:0000256" key="8">
    <source>
        <dbReference type="SAM" id="Phobius"/>
    </source>
</evidence>
<feature type="domain" description="VASt" evidence="9">
    <location>
        <begin position="578"/>
        <end position="750"/>
    </location>
</feature>
<dbReference type="SMART" id="SM00568">
    <property type="entry name" value="GRAM"/>
    <property type="match status" value="1"/>
</dbReference>
<keyword evidence="6" id="KW-0175">Coiled coil</keyword>
<dbReference type="PROSITE" id="PS51778">
    <property type="entry name" value="VAST"/>
    <property type="match status" value="1"/>
</dbReference>
<dbReference type="GO" id="GO:0140268">
    <property type="term" value="C:endoplasmic reticulum-plasma membrane contact site"/>
    <property type="evidence" value="ECO:0007669"/>
    <property type="project" value="TreeGrafter"/>
</dbReference>
<protein>
    <submittedName>
        <fullName evidence="10">Protein Aster-A</fullName>
    </submittedName>
</protein>
<dbReference type="GO" id="GO:0005886">
    <property type="term" value="C:plasma membrane"/>
    <property type="evidence" value="ECO:0007669"/>
    <property type="project" value="TreeGrafter"/>
</dbReference>
<feature type="region of interest" description="Disordered" evidence="7">
    <location>
        <begin position="91"/>
        <end position="115"/>
    </location>
</feature>
<feature type="compositionally biased region" description="Basic and acidic residues" evidence="7">
    <location>
        <begin position="966"/>
        <end position="975"/>
    </location>
</feature>
<evidence type="ECO:0000313" key="10">
    <source>
        <dbReference type="EMBL" id="KAJ3176236.1"/>
    </source>
</evidence>
<dbReference type="Proteomes" id="UP001212152">
    <property type="component" value="Unassembled WGS sequence"/>
</dbReference>
<comment type="similarity">
    <text evidence="2">Belongs to the YSP2 family.</text>
</comment>
<keyword evidence="5 8" id="KW-0472">Membrane</keyword>
<dbReference type="InterPro" id="IPR004182">
    <property type="entry name" value="GRAM"/>
</dbReference>
<feature type="compositionally biased region" description="Polar residues" evidence="7">
    <location>
        <begin position="96"/>
        <end position="115"/>
    </location>
</feature>
<evidence type="ECO:0000256" key="2">
    <source>
        <dbReference type="ARBA" id="ARBA00006582"/>
    </source>
</evidence>
<evidence type="ECO:0000256" key="7">
    <source>
        <dbReference type="SAM" id="MobiDB-lite"/>
    </source>
</evidence>
<comment type="caution">
    <text evidence="10">The sequence shown here is derived from an EMBL/GenBank/DDBJ whole genome shotgun (WGS) entry which is preliminary data.</text>
</comment>
<feature type="transmembrane region" description="Helical" evidence="8">
    <location>
        <begin position="834"/>
        <end position="859"/>
    </location>
</feature>
<dbReference type="InterPro" id="IPR051482">
    <property type="entry name" value="Cholesterol_transport"/>
</dbReference>
<keyword evidence="4 8" id="KW-1133">Transmembrane helix</keyword>
<feature type="compositionally biased region" description="Low complexity" evidence="7">
    <location>
        <begin position="154"/>
        <end position="166"/>
    </location>
</feature>
<dbReference type="InterPro" id="IPR031968">
    <property type="entry name" value="VASt"/>
</dbReference>
<proteinExistence type="inferred from homology"/>
<evidence type="ECO:0000256" key="1">
    <source>
        <dbReference type="ARBA" id="ARBA00004167"/>
    </source>
</evidence>
<accession>A0AAD5XL72</accession>
<feature type="compositionally biased region" description="Polar residues" evidence="7">
    <location>
        <begin position="770"/>
        <end position="781"/>
    </location>
</feature>
<feature type="compositionally biased region" description="Basic and acidic residues" evidence="7">
    <location>
        <begin position="34"/>
        <end position="49"/>
    </location>
</feature>
<dbReference type="GO" id="GO:0120015">
    <property type="term" value="F:sterol transfer activity"/>
    <property type="evidence" value="ECO:0007669"/>
    <property type="project" value="TreeGrafter"/>
</dbReference>
<dbReference type="Pfam" id="PF02893">
    <property type="entry name" value="GRAM"/>
    <property type="match status" value="1"/>
</dbReference>
<dbReference type="PANTHER" id="PTHR23319">
    <property type="entry name" value="GRAM DOMAIN CONTAINING 1B, ISOFORM E"/>
    <property type="match status" value="1"/>
</dbReference>
<dbReference type="InterPro" id="IPR011993">
    <property type="entry name" value="PH-like_dom_sf"/>
</dbReference>
<feature type="compositionally biased region" description="Low complexity" evidence="7">
    <location>
        <begin position="1022"/>
        <end position="1039"/>
    </location>
</feature>
<feature type="region of interest" description="Disordered" evidence="7">
    <location>
        <begin position="141"/>
        <end position="198"/>
    </location>
</feature>
<evidence type="ECO:0000256" key="3">
    <source>
        <dbReference type="ARBA" id="ARBA00022692"/>
    </source>
</evidence>
<evidence type="ECO:0000256" key="5">
    <source>
        <dbReference type="ARBA" id="ARBA00023136"/>
    </source>
</evidence>